<dbReference type="PANTHER" id="PTHR14773:SF0">
    <property type="entry name" value="WD REPEAT-CONTAINING PROTEIN 76"/>
    <property type="match status" value="1"/>
</dbReference>
<keyword evidence="4" id="KW-0853">WD repeat</keyword>
<evidence type="ECO:0000256" key="3">
    <source>
        <dbReference type="ARBA" id="ARBA00021234"/>
    </source>
</evidence>
<feature type="region of interest" description="Disordered" evidence="6">
    <location>
        <begin position="1"/>
        <end position="47"/>
    </location>
</feature>
<reference evidence="7" key="1">
    <citation type="submission" date="2021-02" db="EMBL/GenBank/DDBJ databases">
        <authorList>
            <person name="Nowell W R."/>
        </authorList>
    </citation>
    <scope>NUCLEOTIDE SEQUENCE</scope>
</reference>
<protein>
    <recommendedName>
        <fullName evidence="3">WD repeat-containing protein 76</fullName>
    </recommendedName>
</protein>
<evidence type="ECO:0000256" key="4">
    <source>
        <dbReference type="ARBA" id="ARBA00022574"/>
    </source>
</evidence>
<evidence type="ECO:0000313" key="9">
    <source>
        <dbReference type="Proteomes" id="UP000663891"/>
    </source>
</evidence>
<gene>
    <name evidence="8" type="ORF">OKA104_LOCUS3562</name>
    <name evidence="7" type="ORF">VCS650_LOCUS27356</name>
</gene>
<accession>A0A814YP42</accession>
<proteinExistence type="inferred from homology"/>
<feature type="region of interest" description="Disordered" evidence="6">
    <location>
        <begin position="118"/>
        <end position="142"/>
    </location>
</feature>
<evidence type="ECO:0000313" key="8">
    <source>
        <dbReference type="EMBL" id="CAF3540299.1"/>
    </source>
</evidence>
<evidence type="ECO:0000256" key="6">
    <source>
        <dbReference type="SAM" id="MobiDB-lite"/>
    </source>
</evidence>
<dbReference type="InterPro" id="IPR050853">
    <property type="entry name" value="WD_repeat_DNA-damage-binding"/>
</dbReference>
<dbReference type="SMART" id="SM00320">
    <property type="entry name" value="WD40"/>
    <property type="match status" value="2"/>
</dbReference>
<evidence type="ECO:0000256" key="5">
    <source>
        <dbReference type="ARBA" id="ARBA00022737"/>
    </source>
</evidence>
<dbReference type="GO" id="GO:2000001">
    <property type="term" value="P:regulation of DNA damage checkpoint"/>
    <property type="evidence" value="ECO:0007669"/>
    <property type="project" value="TreeGrafter"/>
</dbReference>
<dbReference type="Proteomes" id="UP000663881">
    <property type="component" value="Unassembled WGS sequence"/>
</dbReference>
<evidence type="ECO:0000256" key="1">
    <source>
        <dbReference type="ARBA" id="ARBA00002530"/>
    </source>
</evidence>
<dbReference type="GO" id="GO:0003677">
    <property type="term" value="F:DNA binding"/>
    <property type="evidence" value="ECO:0007669"/>
    <property type="project" value="TreeGrafter"/>
</dbReference>
<dbReference type="InterPro" id="IPR015943">
    <property type="entry name" value="WD40/YVTN_repeat-like_dom_sf"/>
</dbReference>
<dbReference type="PANTHER" id="PTHR14773">
    <property type="entry name" value="WD REPEAT-CONTAINING PROTEIN 76"/>
    <property type="match status" value="1"/>
</dbReference>
<dbReference type="EMBL" id="CAJOAY010000108">
    <property type="protein sequence ID" value="CAF3540299.1"/>
    <property type="molecule type" value="Genomic_DNA"/>
</dbReference>
<comment type="caution">
    <text evidence="7">The sequence shown here is derived from an EMBL/GenBank/DDBJ whole genome shotgun (WGS) entry which is preliminary data.</text>
</comment>
<dbReference type="SUPFAM" id="SSF50978">
    <property type="entry name" value="WD40 repeat-like"/>
    <property type="match status" value="1"/>
</dbReference>
<comment type="similarity">
    <text evidence="2">Belongs to the WD repeat DDB2/WDR76 family.</text>
</comment>
<name>A0A814YP42_9BILA</name>
<evidence type="ECO:0000313" key="7">
    <source>
        <dbReference type="EMBL" id="CAF1233004.1"/>
    </source>
</evidence>
<dbReference type="Gene3D" id="2.130.10.10">
    <property type="entry name" value="YVTN repeat-like/Quinoprotein amine dehydrogenase"/>
    <property type="match status" value="1"/>
</dbReference>
<dbReference type="InterPro" id="IPR001680">
    <property type="entry name" value="WD40_rpt"/>
</dbReference>
<sequence>MPVGLRSRSLKIKTEPEEISSPPRIKRRAQTKVELPEQDENKEEPVRNVEEIRRKNLEDNKAFLEGLLMTKIRDDFKTLTSALQPTIKKEAKKNGYKYITVSENIPVRRSRRLAHMDINGNKLPSPEESDNEMDTTTQNESVAPTYQRKIQKRIIELSPEEQKELNEKIKMYFGDNNQNIESKKSTFNFTDLEILDQNFLKLTPDRLISMDIHSRSDILAIAGCDRKGTIGLVVKPTDNLNGAWCKINYSFHKEYATCCRFDKLNSNCINSTSFDSTFRTCDITKNVSTEIFKDSQQNGLTAFDYYSLQTFLLSRTNGDVLLVDTRANPVSMESFDVTKKRIRTLDINPMQREEFCIAGTDNCVKIWDLRKMTTMKYCLETGHSCYGAYYSQSGSHIMATTRDDKVISFSSSDIQNANDPLNIPPTKQIRHRNYVNRFVTPFMAESYSMFDSYFLIGSNDHPREITVIDENCKTICSLRSENLNSLATVNVGHQTLPIIVGGNSSGRIHVFTGQI</sequence>
<evidence type="ECO:0000256" key="2">
    <source>
        <dbReference type="ARBA" id="ARBA00005434"/>
    </source>
</evidence>
<dbReference type="GO" id="GO:0005634">
    <property type="term" value="C:nucleus"/>
    <property type="evidence" value="ECO:0007669"/>
    <property type="project" value="TreeGrafter"/>
</dbReference>
<dbReference type="OrthoDB" id="9890280at2759"/>
<dbReference type="InterPro" id="IPR036322">
    <property type="entry name" value="WD40_repeat_dom_sf"/>
</dbReference>
<dbReference type="Proteomes" id="UP000663891">
    <property type="component" value="Unassembled WGS sequence"/>
</dbReference>
<organism evidence="7 9">
    <name type="scientific">Adineta steineri</name>
    <dbReference type="NCBI Taxonomy" id="433720"/>
    <lineage>
        <taxon>Eukaryota</taxon>
        <taxon>Metazoa</taxon>
        <taxon>Spiralia</taxon>
        <taxon>Gnathifera</taxon>
        <taxon>Rotifera</taxon>
        <taxon>Eurotatoria</taxon>
        <taxon>Bdelloidea</taxon>
        <taxon>Adinetida</taxon>
        <taxon>Adinetidae</taxon>
        <taxon>Adineta</taxon>
    </lineage>
</organism>
<keyword evidence="5" id="KW-0677">Repeat</keyword>
<comment type="function">
    <text evidence="1">Specifically binds 5-hydroxymethylcytosine (5hmC), suggesting that it acts as a specific reader of 5hmC.</text>
</comment>
<dbReference type="EMBL" id="CAJNON010000383">
    <property type="protein sequence ID" value="CAF1233004.1"/>
    <property type="molecule type" value="Genomic_DNA"/>
</dbReference>
<dbReference type="AlphaFoldDB" id="A0A814YP42"/>